<evidence type="ECO:0000313" key="2">
    <source>
        <dbReference type="Proteomes" id="UP000249524"/>
    </source>
</evidence>
<gene>
    <name evidence="1" type="ORF">DJ019_01810</name>
</gene>
<reference evidence="1 2" key="1">
    <citation type="submission" date="2018-05" db="EMBL/GenBank/DDBJ databases">
        <authorList>
            <person name="Lanie J.A."/>
            <person name="Ng W.-L."/>
            <person name="Kazmierczak K.M."/>
            <person name="Andrzejewski T.M."/>
            <person name="Davidsen T.M."/>
            <person name="Wayne K.J."/>
            <person name="Tettelin H."/>
            <person name="Glass J.I."/>
            <person name="Rusch D."/>
            <person name="Podicherti R."/>
            <person name="Tsui H.-C.T."/>
            <person name="Winkler M.E."/>
        </authorList>
    </citation>
    <scope>NUCLEOTIDE SEQUENCE [LARGE SCALE GENOMIC DNA]</scope>
    <source>
        <strain evidence="1 2">BUT-10</strain>
    </source>
</reference>
<dbReference type="EMBL" id="QFYS01000001">
    <property type="protein sequence ID" value="RAK68771.1"/>
    <property type="molecule type" value="Genomic_DNA"/>
</dbReference>
<dbReference type="Proteomes" id="UP000249524">
    <property type="component" value="Unassembled WGS sequence"/>
</dbReference>
<organism evidence="1 2">
    <name type="scientific">Phenylobacterium kunshanense</name>
    <dbReference type="NCBI Taxonomy" id="1445034"/>
    <lineage>
        <taxon>Bacteria</taxon>
        <taxon>Pseudomonadati</taxon>
        <taxon>Pseudomonadota</taxon>
        <taxon>Alphaproteobacteria</taxon>
        <taxon>Caulobacterales</taxon>
        <taxon>Caulobacteraceae</taxon>
        <taxon>Phenylobacterium</taxon>
    </lineage>
</organism>
<name>A0A328BQI9_9CAUL</name>
<proteinExistence type="predicted"/>
<dbReference type="AlphaFoldDB" id="A0A328BQI9"/>
<dbReference type="RefSeq" id="WP_111274263.1">
    <property type="nucleotide sequence ID" value="NZ_QFYS01000001.1"/>
</dbReference>
<comment type="caution">
    <text evidence="1">The sequence shown here is derived from an EMBL/GenBank/DDBJ whole genome shotgun (WGS) entry which is preliminary data.</text>
</comment>
<sequence>MTGPFAFLRRLFVRGEPLTESERVMIACLLIFIKRHAIMTFADLTSWDRPYMRLALRHGYADDGTAGRPFYRVTPKGERFLQEFER</sequence>
<protein>
    <submittedName>
        <fullName evidence="1">Uncharacterized protein</fullName>
    </submittedName>
</protein>
<keyword evidence="2" id="KW-1185">Reference proteome</keyword>
<evidence type="ECO:0000313" key="1">
    <source>
        <dbReference type="EMBL" id="RAK68771.1"/>
    </source>
</evidence>
<accession>A0A328BQI9</accession>